<protein>
    <submittedName>
        <fullName evidence="1">Uncharacterized protein</fullName>
    </submittedName>
</protein>
<accession>A0A0N7L873</accession>
<dbReference type="AlphaFoldDB" id="A0A0N7L873"/>
<evidence type="ECO:0000313" key="1">
    <source>
        <dbReference type="EMBL" id="CEG49075.1"/>
    </source>
</evidence>
<proteinExistence type="predicted"/>
<reference evidence="2" key="1">
    <citation type="submission" date="2014-09" db="EMBL/GenBank/DDBJ databases">
        <authorList>
            <person name="Sharma Rahul"/>
            <person name="Thines Marco"/>
        </authorList>
    </citation>
    <scope>NUCLEOTIDE SEQUENCE [LARGE SCALE GENOMIC DNA]</scope>
</reference>
<evidence type="ECO:0000313" key="2">
    <source>
        <dbReference type="Proteomes" id="UP000054928"/>
    </source>
</evidence>
<sequence>MFFIRAASTTKNSRFCRVIFDCAWKSQTRGSWTNIRVITTVSISTTSVLLERIIDRKASEVLLEILRPEYYHVGYGSEAK</sequence>
<organism evidence="1 2">
    <name type="scientific">Plasmopara halstedii</name>
    <name type="common">Downy mildew of sunflower</name>
    <dbReference type="NCBI Taxonomy" id="4781"/>
    <lineage>
        <taxon>Eukaryota</taxon>
        <taxon>Sar</taxon>
        <taxon>Stramenopiles</taxon>
        <taxon>Oomycota</taxon>
        <taxon>Peronosporomycetes</taxon>
        <taxon>Peronosporales</taxon>
        <taxon>Peronosporaceae</taxon>
        <taxon>Plasmopara</taxon>
    </lineage>
</organism>
<dbReference type="EMBL" id="CCYD01003042">
    <property type="protein sequence ID" value="CEG49075.1"/>
    <property type="molecule type" value="Genomic_DNA"/>
</dbReference>
<name>A0A0N7L873_PLAHL</name>
<dbReference type="RefSeq" id="XP_024585444.1">
    <property type="nucleotide sequence ID" value="XM_024720225.1"/>
</dbReference>
<keyword evidence="2" id="KW-1185">Reference proteome</keyword>
<dbReference type="Proteomes" id="UP000054928">
    <property type="component" value="Unassembled WGS sequence"/>
</dbReference>
<dbReference type="GeneID" id="36401916"/>